<evidence type="ECO:0000256" key="11">
    <source>
        <dbReference type="PROSITE-ProRule" id="PRU00520"/>
    </source>
</evidence>
<keyword evidence="6" id="KW-0863">Zinc-finger</keyword>
<keyword evidence="5" id="KW-0479">Metal-binding</keyword>
<evidence type="ECO:0000256" key="5">
    <source>
        <dbReference type="ARBA" id="ARBA00022723"/>
    </source>
</evidence>
<gene>
    <name evidence="14" type="ORF">J2Z37_001103</name>
</gene>
<keyword evidence="15" id="KW-1185">Reference proteome</keyword>
<feature type="domain" description="Acylphosphatase-like" evidence="12">
    <location>
        <begin position="10"/>
        <end position="96"/>
    </location>
</feature>
<dbReference type="Pfam" id="PF17788">
    <property type="entry name" value="HypF_C"/>
    <property type="match status" value="1"/>
</dbReference>
<comment type="catalytic activity">
    <reaction evidence="9">
        <text>C-terminal L-cysteinyl-[HypE protein] + carbamoyl phosphate + ATP + H2O = C-terminal S-carboxamide-L-cysteinyl-[HypE protein] + AMP + phosphate + diphosphate + H(+)</text>
        <dbReference type="Rhea" id="RHEA:55636"/>
        <dbReference type="Rhea" id="RHEA-COMP:14247"/>
        <dbReference type="Rhea" id="RHEA-COMP:14392"/>
        <dbReference type="ChEBI" id="CHEBI:15377"/>
        <dbReference type="ChEBI" id="CHEBI:15378"/>
        <dbReference type="ChEBI" id="CHEBI:30616"/>
        <dbReference type="ChEBI" id="CHEBI:33019"/>
        <dbReference type="ChEBI" id="CHEBI:43474"/>
        <dbReference type="ChEBI" id="CHEBI:58228"/>
        <dbReference type="ChEBI" id="CHEBI:76913"/>
        <dbReference type="ChEBI" id="CHEBI:139126"/>
        <dbReference type="ChEBI" id="CHEBI:456215"/>
    </reaction>
</comment>
<dbReference type="NCBIfam" id="TIGR00143">
    <property type="entry name" value="hypF"/>
    <property type="match status" value="1"/>
</dbReference>
<dbReference type="Pfam" id="PF22521">
    <property type="entry name" value="HypF_C_2"/>
    <property type="match status" value="1"/>
</dbReference>
<organism evidence="14 15">
    <name type="scientific">Ammoniphilus resinae</name>
    <dbReference type="NCBI Taxonomy" id="861532"/>
    <lineage>
        <taxon>Bacteria</taxon>
        <taxon>Bacillati</taxon>
        <taxon>Bacillota</taxon>
        <taxon>Bacilli</taxon>
        <taxon>Bacillales</taxon>
        <taxon>Paenibacillaceae</taxon>
        <taxon>Aneurinibacillus group</taxon>
        <taxon>Ammoniphilus</taxon>
    </lineage>
</organism>
<keyword evidence="11" id="KW-0378">Hydrolase</keyword>
<dbReference type="RefSeq" id="WP_209809198.1">
    <property type="nucleotide sequence ID" value="NZ_JAGGKT010000002.1"/>
</dbReference>
<evidence type="ECO:0000256" key="8">
    <source>
        <dbReference type="ARBA" id="ARBA00047645"/>
    </source>
</evidence>
<evidence type="ECO:0000259" key="12">
    <source>
        <dbReference type="PROSITE" id="PS51160"/>
    </source>
</evidence>
<dbReference type="PIRSF" id="PIRSF006256">
    <property type="entry name" value="CMPcnvr_hdrg_mat"/>
    <property type="match status" value="1"/>
</dbReference>
<dbReference type="InterPro" id="IPR006070">
    <property type="entry name" value="Sua5-like_dom"/>
</dbReference>
<dbReference type="InterPro" id="IPR017945">
    <property type="entry name" value="DHBP_synth_RibB-like_a/b_dom"/>
</dbReference>
<accession>A0ABS4GLG0</accession>
<evidence type="ECO:0000256" key="4">
    <source>
        <dbReference type="ARBA" id="ARBA00022598"/>
    </source>
</evidence>
<dbReference type="Proteomes" id="UP001519343">
    <property type="component" value="Unassembled WGS sequence"/>
</dbReference>
<feature type="domain" description="YrdC-like" evidence="13">
    <location>
        <begin position="205"/>
        <end position="393"/>
    </location>
</feature>
<evidence type="ECO:0000256" key="10">
    <source>
        <dbReference type="PIRNR" id="PIRNR006256"/>
    </source>
</evidence>
<dbReference type="InterPro" id="IPR036046">
    <property type="entry name" value="Acylphosphatase-like_dom_sf"/>
</dbReference>
<proteinExistence type="inferred from homology"/>
<evidence type="ECO:0000256" key="2">
    <source>
        <dbReference type="ARBA" id="ARBA00005614"/>
    </source>
</evidence>
<dbReference type="PROSITE" id="PS51160">
    <property type="entry name" value="ACYLPHOSPHATASE_3"/>
    <property type="match status" value="1"/>
</dbReference>
<comment type="similarity">
    <text evidence="2">Belongs to the acylphosphatase family.</text>
</comment>
<evidence type="ECO:0000256" key="1">
    <source>
        <dbReference type="ARBA" id="ARBA00004711"/>
    </source>
</evidence>
<dbReference type="InterPro" id="IPR055128">
    <property type="entry name" value="HypF_C_2"/>
</dbReference>
<dbReference type="InterPro" id="IPR011125">
    <property type="entry name" value="Znf_HypF"/>
</dbReference>
<evidence type="ECO:0000313" key="14">
    <source>
        <dbReference type="EMBL" id="MBP1931106.1"/>
    </source>
</evidence>
<dbReference type="EC" id="6.2.-.-" evidence="10"/>
<dbReference type="InterPro" id="IPR001792">
    <property type="entry name" value="Acylphosphatase-like_dom"/>
</dbReference>
<feature type="active site" evidence="11">
    <location>
        <position position="25"/>
    </location>
</feature>
<dbReference type="InterPro" id="IPR041440">
    <property type="entry name" value="HypF_C"/>
</dbReference>
<dbReference type="SUPFAM" id="SSF53067">
    <property type="entry name" value="Actin-like ATPase domain"/>
    <property type="match status" value="1"/>
</dbReference>
<dbReference type="Gene3D" id="3.90.870.50">
    <property type="match status" value="1"/>
</dbReference>
<evidence type="ECO:0000256" key="9">
    <source>
        <dbReference type="ARBA" id="ARBA00048220"/>
    </source>
</evidence>
<dbReference type="PANTHER" id="PTHR42959:SF1">
    <property type="entry name" value="CARBAMOYLTRANSFERASE HYPF"/>
    <property type="match status" value="1"/>
</dbReference>
<comment type="pathway">
    <text evidence="1">Protein modification; [NiFe] hydrogenase maturation.</text>
</comment>
<feature type="active site" evidence="11">
    <location>
        <position position="43"/>
    </location>
</feature>
<evidence type="ECO:0000256" key="6">
    <source>
        <dbReference type="ARBA" id="ARBA00022771"/>
    </source>
</evidence>
<evidence type="ECO:0000259" key="13">
    <source>
        <dbReference type="PROSITE" id="PS51163"/>
    </source>
</evidence>
<dbReference type="PROSITE" id="PS00150">
    <property type="entry name" value="ACYLPHOSPHATASE_1"/>
    <property type="match status" value="1"/>
</dbReference>
<keyword evidence="7" id="KW-0862">Zinc</keyword>
<dbReference type="Pfam" id="PF07503">
    <property type="entry name" value="zf-HYPF"/>
    <property type="match status" value="2"/>
</dbReference>
<comment type="caution">
    <text evidence="14">The sequence shown here is derived from an EMBL/GenBank/DDBJ whole genome shotgun (WGS) entry which is preliminary data.</text>
</comment>
<dbReference type="Gene3D" id="3.30.420.40">
    <property type="match status" value="1"/>
</dbReference>
<keyword evidence="4" id="KW-0436">Ligase</keyword>
<protein>
    <recommendedName>
        <fullName evidence="10">Carbamoyltransferase</fullName>
        <ecNumber evidence="10">6.2.-.-</ecNumber>
    </recommendedName>
</protein>
<dbReference type="Pfam" id="PF00708">
    <property type="entry name" value="Acylphosphatase"/>
    <property type="match status" value="1"/>
</dbReference>
<dbReference type="PANTHER" id="PTHR42959">
    <property type="entry name" value="CARBAMOYLTRANSFERASE"/>
    <property type="match status" value="1"/>
</dbReference>
<dbReference type="InterPro" id="IPR051060">
    <property type="entry name" value="Carbamoyltrans_HypF-like"/>
</dbReference>
<dbReference type="Gene3D" id="3.30.110.120">
    <property type="match status" value="1"/>
</dbReference>
<dbReference type="InterPro" id="IPR043129">
    <property type="entry name" value="ATPase_NBD"/>
</dbReference>
<dbReference type="InterPro" id="IPR017968">
    <property type="entry name" value="Acylphosphatase_CS"/>
</dbReference>
<dbReference type="InterPro" id="IPR004421">
    <property type="entry name" value="Carbamoyltransferase_HypF"/>
</dbReference>
<name>A0ABS4GLG0_9BACL</name>
<dbReference type="SUPFAM" id="SSF55821">
    <property type="entry name" value="YrdC/RibB"/>
    <property type="match status" value="1"/>
</dbReference>
<dbReference type="Gene3D" id="3.30.420.360">
    <property type="match status" value="1"/>
</dbReference>
<sequence length="784" mass="87893">MDPLASTKERRQLLVSGTVQGVGFRPLVYRVANKHQITGSVCNQLGIVSIEVEGTVEQINRFIRDLEVQTKEPAKIESIEQSLLPLANDNCFRIKESKAEGISGYSFPPDLAVCSECISDLTHPSQRYYNYPFTSCSNCGPRYSIIQGIPYDRPVTTMKDFSLCEPCRKEYEDPSNRRFHAQTIACPTCGPIVELRNNKNVLVSGDWKRNVEKALLTGKILAVKGIGGFHLICDAASRKVVEKLRNRKRRARKPFALIVRDLQTVEENFELTQAEQELLASRRAPIVLLRPKPFLKEWLPLESLAPGYQRLGVMLPYTPMHALLFTDSLSFLVATSGNQSGLPIARTNEEALQQLDGIADYFLLHNREIGVRVEDSVCQVVDEQISFIRRSRGYVPESIPFPLPPFGVKEIPTVLAVGAEMKNTACILHGDRAILSQHLGEIEHEEQLTCWREGVQHIQELLRVEPEIIAYDPHPGYIVTQQALDQFQDYPLFPIYHHHAHMAACMAEHGLISPVIGCILDGTGYGRDGNLWGFEILTGDYLKFERACHLEPLALPGGEAAIRYPWMMAMSLLYQLEQDMFFTKHWALQLFPDVKEQLPFLLAQLDGRIPCPRVSSAGRLFDAVAALLGICVESTYDGEAAVLLGERAEMSSTGCLGKGNYSFAYSAGQWRVGQLIKDILGDLMLSVPIEEIAKKFHHTVVEMVIFGVLEAYKKTEIRSVVLSGGVWNNRYLLSCAKKRLKEVGFTVYTHQKIPAGDGGIALGQAVSALWRWHHHVFVRSSEDH</sequence>
<dbReference type="SUPFAM" id="SSF54975">
    <property type="entry name" value="Acylphosphatase/BLUF domain-like"/>
    <property type="match status" value="1"/>
</dbReference>
<evidence type="ECO:0000256" key="3">
    <source>
        <dbReference type="ARBA" id="ARBA00008097"/>
    </source>
</evidence>
<dbReference type="PROSITE" id="PS51163">
    <property type="entry name" value="YRDC"/>
    <property type="match status" value="1"/>
</dbReference>
<comment type="similarity">
    <text evidence="3 10">Belongs to the carbamoyltransferase HypF family.</text>
</comment>
<evidence type="ECO:0000313" key="15">
    <source>
        <dbReference type="Proteomes" id="UP001519343"/>
    </source>
</evidence>
<dbReference type="Pfam" id="PF01300">
    <property type="entry name" value="Sua5_yciO_yrdC"/>
    <property type="match status" value="1"/>
</dbReference>
<dbReference type="EMBL" id="JAGGKT010000002">
    <property type="protein sequence ID" value="MBP1931106.1"/>
    <property type="molecule type" value="Genomic_DNA"/>
</dbReference>
<reference evidence="14 15" key="1">
    <citation type="submission" date="2021-03" db="EMBL/GenBank/DDBJ databases">
        <title>Genomic Encyclopedia of Type Strains, Phase IV (KMG-IV): sequencing the most valuable type-strain genomes for metagenomic binning, comparative biology and taxonomic classification.</title>
        <authorList>
            <person name="Goeker M."/>
        </authorList>
    </citation>
    <scope>NUCLEOTIDE SEQUENCE [LARGE SCALE GENOMIC DNA]</scope>
    <source>
        <strain evidence="14 15">DSM 24738</strain>
    </source>
</reference>
<evidence type="ECO:0000256" key="7">
    <source>
        <dbReference type="ARBA" id="ARBA00022833"/>
    </source>
</evidence>
<comment type="catalytic activity">
    <reaction evidence="8 11">
        <text>an acyl phosphate + H2O = a carboxylate + phosphate + H(+)</text>
        <dbReference type="Rhea" id="RHEA:14965"/>
        <dbReference type="ChEBI" id="CHEBI:15377"/>
        <dbReference type="ChEBI" id="CHEBI:15378"/>
        <dbReference type="ChEBI" id="CHEBI:29067"/>
        <dbReference type="ChEBI" id="CHEBI:43474"/>
        <dbReference type="ChEBI" id="CHEBI:59918"/>
        <dbReference type="EC" id="3.6.1.7"/>
    </reaction>
</comment>